<dbReference type="Proteomes" id="UP000029640">
    <property type="component" value="Unassembled WGS sequence"/>
</dbReference>
<evidence type="ECO:0000313" key="3">
    <source>
        <dbReference type="EMBL" id="KGE02639.1"/>
    </source>
</evidence>
<dbReference type="AlphaFoldDB" id="A0A095WVH6"/>
<dbReference type="Gene3D" id="3.40.1620.10">
    <property type="entry name" value="YefM-like domain"/>
    <property type="match status" value="1"/>
</dbReference>
<organism evidence="3 4">
    <name type="scientific">Pseudohaliea rubra DSM 19751</name>
    <dbReference type="NCBI Taxonomy" id="1265313"/>
    <lineage>
        <taxon>Bacteria</taxon>
        <taxon>Pseudomonadati</taxon>
        <taxon>Pseudomonadota</taxon>
        <taxon>Gammaproteobacteria</taxon>
        <taxon>Cellvibrionales</taxon>
        <taxon>Halieaceae</taxon>
        <taxon>Pseudohaliea</taxon>
    </lineage>
</organism>
<gene>
    <name evidence="3" type="ORF">HRUBRA_02777</name>
</gene>
<dbReference type="eggNOG" id="COG2161">
    <property type="taxonomic scope" value="Bacteria"/>
</dbReference>
<proteinExistence type="inferred from homology"/>
<evidence type="ECO:0000256" key="2">
    <source>
        <dbReference type="RuleBase" id="RU362080"/>
    </source>
</evidence>
<dbReference type="PANTHER" id="PTHR33713">
    <property type="entry name" value="ANTITOXIN YAFN-RELATED"/>
    <property type="match status" value="1"/>
</dbReference>
<accession>A0A095WVH6</accession>
<comment type="function">
    <text evidence="2">Antitoxin component of a type II toxin-antitoxin (TA) system.</text>
</comment>
<protein>
    <recommendedName>
        <fullName evidence="2">Antitoxin</fullName>
    </recommendedName>
</protein>
<dbReference type="Gene3D" id="1.10.1220.170">
    <property type="match status" value="1"/>
</dbReference>
<dbReference type="NCBIfam" id="TIGR01552">
    <property type="entry name" value="phd_fam"/>
    <property type="match status" value="1"/>
</dbReference>
<comment type="similarity">
    <text evidence="1 2">Belongs to the phD/YefM antitoxin family.</text>
</comment>
<evidence type="ECO:0000313" key="4">
    <source>
        <dbReference type="Proteomes" id="UP000029640"/>
    </source>
</evidence>
<dbReference type="InterPro" id="IPR006442">
    <property type="entry name" value="Antitoxin_Phd/YefM"/>
</dbReference>
<keyword evidence="4" id="KW-1185">Reference proteome</keyword>
<dbReference type="SUPFAM" id="SSF143120">
    <property type="entry name" value="YefM-like"/>
    <property type="match status" value="1"/>
</dbReference>
<dbReference type="InterPro" id="IPR036165">
    <property type="entry name" value="YefM-like_sf"/>
</dbReference>
<dbReference type="OrthoDB" id="9802003at2"/>
<dbReference type="PATRIC" id="fig|1265313.6.peg.2734"/>
<dbReference type="PANTHER" id="PTHR33713:SF6">
    <property type="entry name" value="ANTITOXIN YEFM"/>
    <property type="match status" value="1"/>
</dbReference>
<evidence type="ECO:0000256" key="1">
    <source>
        <dbReference type="ARBA" id="ARBA00009981"/>
    </source>
</evidence>
<reference evidence="3 4" key="1">
    <citation type="journal article" date="2014" name="Genome Announc.">
        <title>Genome Sequence of Gammaproteobacterial Pseudohaliea rubra Type Strain DSM 19751, Isolated from Coastal Seawater of the Mediterranean Sea.</title>
        <authorList>
            <person name="Spring S."/>
            <person name="Fiebig A."/>
            <person name="Riedel T."/>
            <person name="Goker M."/>
            <person name="Klenk H.P."/>
        </authorList>
    </citation>
    <scope>NUCLEOTIDE SEQUENCE [LARGE SCALE GENOMIC DNA]</scope>
    <source>
        <strain evidence="3 4">DSM 19751</strain>
    </source>
</reference>
<dbReference type="InterPro" id="IPR051405">
    <property type="entry name" value="phD/YefM_antitoxin"/>
</dbReference>
<comment type="caution">
    <text evidence="3">The sequence shown here is derived from an EMBL/GenBank/DDBJ whole genome shotgun (WGS) entry which is preliminary data.</text>
</comment>
<dbReference type="RefSeq" id="WP_035516868.1">
    <property type="nucleotide sequence ID" value="NZ_KN234771.1"/>
</dbReference>
<dbReference type="HOGENOM" id="CLU_155837_2_0_6"/>
<dbReference type="Pfam" id="PF02604">
    <property type="entry name" value="PhdYeFM_antitox"/>
    <property type="match status" value="1"/>
</dbReference>
<sequence length="80" mass="9080">MTGITATEARSNLYRLIDETAESHQPIVIMGKRNKAVLVAEEDWAAIQETLYLLSVPGMRESIREGMETPVDKCDEELEW</sequence>
<dbReference type="STRING" id="1265313.HRUBRA_02777"/>
<dbReference type="EMBL" id="AUVB01000088">
    <property type="protein sequence ID" value="KGE02639.1"/>
    <property type="molecule type" value="Genomic_DNA"/>
</dbReference>
<name>A0A095WVH6_9GAMM</name>